<evidence type="ECO:0000313" key="3">
    <source>
        <dbReference type="EMBL" id="KAF6233291.1"/>
    </source>
</evidence>
<accession>A0A8H6L2P2</accession>
<protein>
    <recommendedName>
        <fullName evidence="2">Phenol hydroxylase-like C-terminal dimerisation domain-containing protein</fullName>
    </recommendedName>
</protein>
<dbReference type="InterPro" id="IPR012941">
    <property type="entry name" value="Phe_hydrox_C_dim_dom"/>
</dbReference>
<sequence>MSRALDPIERKVYESGKDGDWWSLVIAYWLDINETRMDMIVEGTEIDGKRSLSGTVLGKKTSAAVAKETGSQVLPMKCRCGYDTLTPLARFHANFDAVAQNPDDDGLIQPASRISRIPSPGIFRFLQGVLLAQHRIEGIFLESLAKYSNVEVQRNVEPTSITHKPSGPENQSAYPVTVRIAQVGTETLSYPVAKPTSNGAVEVDGQNQKRKLNFIHEEPATKEVMRPMISRDGPHLATNTPLGQHFLSFAVINHCDARSWHFGELLKAGDLFAVVLFAGGVSKTDQIHRVHKSAAVLANVVIPLVQYHISGGGQQAIYDVADILTIHSAPGQQVEYSQNCYAPSMRSLVVTYCVCIAPRCPSS</sequence>
<evidence type="ECO:0000313" key="4">
    <source>
        <dbReference type="Proteomes" id="UP000578531"/>
    </source>
</evidence>
<dbReference type="EMBL" id="JACCJC010000040">
    <property type="protein sequence ID" value="KAF6233291.1"/>
    <property type="molecule type" value="Genomic_DNA"/>
</dbReference>
<comment type="caution">
    <text evidence="3">The sequence shown here is derived from an EMBL/GenBank/DDBJ whole genome shotgun (WGS) entry which is preliminary data.</text>
</comment>
<dbReference type="Gene3D" id="3.40.30.20">
    <property type="match status" value="1"/>
</dbReference>
<evidence type="ECO:0000259" key="2">
    <source>
        <dbReference type="Pfam" id="PF07976"/>
    </source>
</evidence>
<keyword evidence="4" id="KW-1185">Reference proteome</keyword>
<organism evidence="3 4">
    <name type="scientific">Letharia columbiana</name>
    <dbReference type="NCBI Taxonomy" id="112416"/>
    <lineage>
        <taxon>Eukaryota</taxon>
        <taxon>Fungi</taxon>
        <taxon>Dikarya</taxon>
        <taxon>Ascomycota</taxon>
        <taxon>Pezizomycotina</taxon>
        <taxon>Lecanoromycetes</taxon>
        <taxon>OSLEUM clade</taxon>
        <taxon>Lecanoromycetidae</taxon>
        <taxon>Lecanorales</taxon>
        <taxon>Lecanorineae</taxon>
        <taxon>Parmeliaceae</taxon>
        <taxon>Letharia</taxon>
    </lineage>
</organism>
<evidence type="ECO:0000256" key="1">
    <source>
        <dbReference type="ARBA" id="ARBA00023002"/>
    </source>
</evidence>
<gene>
    <name evidence="3" type="ORF">HO173_008582</name>
</gene>
<feature type="domain" description="Phenol hydroxylase-like C-terminal dimerisation" evidence="2">
    <location>
        <begin position="233"/>
        <end position="338"/>
    </location>
</feature>
<dbReference type="GO" id="GO:0016491">
    <property type="term" value="F:oxidoreductase activity"/>
    <property type="evidence" value="ECO:0007669"/>
    <property type="project" value="UniProtKB-KW"/>
</dbReference>
<reference evidence="3 4" key="1">
    <citation type="journal article" date="2020" name="Genomics">
        <title>Complete, high-quality genomes from long-read metagenomic sequencing of two wolf lichen thalli reveals enigmatic genome architecture.</title>
        <authorList>
            <person name="McKenzie S.K."/>
            <person name="Walston R.F."/>
            <person name="Allen J.L."/>
        </authorList>
    </citation>
    <scope>NUCLEOTIDE SEQUENCE [LARGE SCALE GENOMIC DNA]</scope>
    <source>
        <strain evidence="3">WasteWater2</strain>
    </source>
</reference>
<dbReference type="Proteomes" id="UP000578531">
    <property type="component" value="Unassembled WGS sequence"/>
</dbReference>
<dbReference type="Pfam" id="PF07976">
    <property type="entry name" value="Phe_hydrox_dim"/>
    <property type="match status" value="1"/>
</dbReference>
<proteinExistence type="predicted"/>
<keyword evidence="1" id="KW-0560">Oxidoreductase</keyword>
<dbReference type="SUPFAM" id="SSF52833">
    <property type="entry name" value="Thioredoxin-like"/>
    <property type="match status" value="1"/>
</dbReference>
<dbReference type="GeneID" id="59290237"/>
<dbReference type="AlphaFoldDB" id="A0A8H6L2P2"/>
<dbReference type="InterPro" id="IPR036249">
    <property type="entry name" value="Thioredoxin-like_sf"/>
</dbReference>
<dbReference type="InterPro" id="IPR038220">
    <property type="entry name" value="PHOX_C_sf"/>
</dbReference>
<name>A0A8H6L2P2_9LECA</name>
<dbReference type="RefSeq" id="XP_037162713.1">
    <property type="nucleotide sequence ID" value="XM_037310480.1"/>
</dbReference>